<organism evidence="8 9">
    <name type="scientific">Deminuibacter soli</name>
    <dbReference type="NCBI Taxonomy" id="2291815"/>
    <lineage>
        <taxon>Bacteria</taxon>
        <taxon>Pseudomonadati</taxon>
        <taxon>Bacteroidota</taxon>
        <taxon>Chitinophagia</taxon>
        <taxon>Chitinophagales</taxon>
        <taxon>Chitinophagaceae</taxon>
        <taxon>Deminuibacter</taxon>
    </lineage>
</organism>
<dbReference type="RefSeq" id="WP_116846817.1">
    <property type="nucleotide sequence ID" value="NZ_QTJU01000002.1"/>
</dbReference>
<dbReference type="GO" id="GO:0000287">
    <property type="term" value="F:magnesium ion binding"/>
    <property type="evidence" value="ECO:0007669"/>
    <property type="project" value="UniProtKB-UniRule"/>
</dbReference>
<evidence type="ECO:0000256" key="3">
    <source>
        <dbReference type="ARBA" id="ARBA00022741"/>
    </source>
</evidence>
<evidence type="ECO:0000256" key="6">
    <source>
        <dbReference type="ARBA" id="ARBA00023141"/>
    </source>
</evidence>
<dbReference type="Gene3D" id="3.40.50.300">
    <property type="entry name" value="P-loop containing nucleotide triphosphate hydrolases"/>
    <property type="match status" value="1"/>
</dbReference>
<dbReference type="SUPFAM" id="SSF52540">
    <property type="entry name" value="P-loop containing nucleoside triphosphate hydrolases"/>
    <property type="match status" value="1"/>
</dbReference>
<keyword evidence="9" id="KW-1185">Reference proteome</keyword>
<sequence>MKLFLIGMMGTGKSHWTKYLSKKTKLAGYDLDYLIEMNEEKTIAEIFAEDGEDYFRKTEAKLLRWFGEKKAYILATGGGTPCFLDNMTWMNKQGITIWIDEPVETLVERAVQQKEHRPAIQGLTNEEIHALFEKRIAERKVFYSQATHHLKGADISEKAFQQIIRQYA</sequence>
<dbReference type="InterPro" id="IPR027417">
    <property type="entry name" value="P-loop_NTPase"/>
</dbReference>
<keyword evidence="3 7" id="KW-0547">Nucleotide-binding</keyword>
<dbReference type="GO" id="GO:0009073">
    <property type="term" value="P:aromatic amino acid family biosynthetic process"/>
    <property type="evidence" value="ECO:0007669"/>
    <property type="project" value="UniProtKB-KW"/>
</dbReference>
<comment type="caution">
    <text evidence="7">Lacks conserved residue(s) required for the propagation of feature annotation.</text>
</comment>
<dbReference type="GO" id="GO:0005829">
    <property type="term" value="C:cytosol"/>
    <property type="evidence" value="ECO:0007669"/>
    <property type="project" value="TreeGrafter"/>
</dbReference>
<gene>
    <name evidence="7" type="primary">aroK</name>
    <name evidence="8" type="ORF">DXN05_08635</name>
</gene>
<keyword evidence="5 7" id="KW-0067">ATP-binding</keyword>
<protein>
    <recommendedName>
        <fullName evidence="7">Shikimate kinase</fullName>
        <shortName evidence="7">SK</shortName>
        <ecNumber evidence="7">2.7.1.71</ecNumber>
    </recommendedName>
</protein>
<dbReference type="PANTHER" id="PTHR21087">
    <property type="entry name" value="SHIKIMATE KINASE"/>
    <property type="match status" value="1"/>
</dbReference>
<keyword evidence="6 7" id="KW-0057">Aromatic amino acid biosynthesis</keyword>
<dbReference type="EC" id="2.7.1.71" evidence="7"/>
<feature type="binding site" evidence="7">
    <location>
        <begin position="10"/>
        <end position="15"/>
    </location>
    <ligand>
        <name>ATP</name>
        <dbReference type="ChEBI" id="CHEBI:30616"/>
    </ligand>
</feature>
<dbReference type="HAMAP" id="MF_00109">
    <property type="entry name" value="Shikimate_kinase"/>
    <property type="match status" value="1"/>
</dbReference>
<comment type="caution">
    <text evidence="8">The sequence shown here is derived from an EMBL/GenBank/DDBJ whole genome shotgun (WGS) entry which is preliminary data.</text>
</comment>
<dbReference type="Pfam" id="PF01202">
    <property type="entry name" value="SKI"/>
    <property type="match status" value="1"/>
</dbReference>
<dbReference type="EMBL" id="QTJU01000002">
    <property type="protein sequence ID" value="RFM28829.1"/>
    <property type="molecule type" value="Genomic_DNA"/>
</dbReference>
<reference evidence="8 9" key="1">
    <citation type="submission" date="2018-08" db="EMBL/GenBank/DDBJ databases">
        <title>Chitinophagaceae sp. K23C18032701, a novel bacterium isolated from forest soil.</title>
        <authorList>
            <person name="Wang C."/>
        </authorList>
    </citation>
    <scope>NUCLEOTIDE SEQUENCE [LARGE SCALE GENOMIC DNA]</scope>
    <source>
        <strain evidence="8 9">K23C18032701</strain>
    </source>
</reference>
<feature type="binding site" evidence="7">
    <location>
        <position position="78"/>
    </location>
    <ligand>
        <name>substrate</name>
    </ligand>
</feature>
<dbReference type="UniPathway" id="UPA00053">
    <property type="reaction ID" value="UER00088"/>
</dbReference>
<proteinExistence type="inferred from homology"/>
<evidence type="ECO:0000256" key="1">
    <source>
        <dbReference type="ARBA" id="ARBA00022605"/>
    </source>
</evidence>
<feature type="binding site" evidence="7">
    <location>
        <position position="56"/>
    </location>
    <ligand>
        <name>substrate</name>
    </ligand>
</feature>
<evidence type="ECO:0000256" key="4">
    <source>
        <dbReference type="ARBA" id="ARBA00022777"/>
    </source>
</evidence>
<dbReference type="CDD" id="cd00464">
    <property type="entry name" value="SK"/>
    <property type="match status" value="1"/>
</dbReference>
<dbReference type="PANTHER" id="PTHR21087:SF16">
    <property type="entry name" value="SHIKIMATE KINASE 1, CHLOROPLASTIC"/>
    <property type="match status" value="1"/>
</dbReference>
<dbReference type="GO" id="GO:0004765">
    <property type="term" value="F:shikimate kinase activity"/>
    <property type="evidence" value="ECO:0007669"/>
    <property type="project" value="UniProtKB-UniRule"/>
</dbReference>
<accession>A0A3E1NLL6</accession>
<comment type="pathway">
    <text evidence="7">Metabolic intermediate biosynthesis; chorismate biosynthesis; chorismate from D-erythrose 4-phosphate and phosphoenolpyruvate: step 5/7.</text>
</comment>
<keyword evidence="7" id="KW-0963">Cytoplasm</keyword>
<keyword evidence="4 7" id="KW-0418">Kinase</keyword>
<evidence type="ECO:0000313" key="8">
    <source>
        <dbReference type="EMBL" id="RFM28829.1"/>
    </source>
</evidence>
<evidence type="ECO:0000313" key="9">
    <source>
        <dbReference type="Proteomes" id="UP000261284"/>
    </source>
</evidence>
<keyword evidence="1 7" id="KW-0028">Amino-acid biosynthesis</keyword>
<feature type="binding site" evidence="7">
    <location>
        <position position="14"/>
    </location>
    <ligand>
        <name>Mg(2+)</name>
        <dbReference type="ChEBI" id="CHEBI:18420"/>
    </ligand>
</feature>
<keyword evidence="2 7" id="KW-0808">Transferase</keyword>
<feature type="binding site" evidence="7">
    <location>
        <position position="32"/>
    </location>
    <ligand>
        <name>substrate</name>
    </ligand>
</feature>
<keyword evidence="7" id="KW-0479">Metal-binding</keyword>
<comment type="cofactor">
    <cofactor evidence="7">
        <name>Mg(2+)</name>
        <dbReference type="ChEBI" id="CHEBI:18420"/>
    </cofactor>
    <text evidence="7">Binds 1 Mg(2+) ion per subunit.</text>
</comment>
<comment type="subcellular location">
    <subcellularLocation>
        <location evidence="7">Cytoplasm</location>
    </subcellularLocation>
</comment>
<name>A0A3E1NLL6_9BACT</name>
<evidence type="ECO:0000256" key="5">
    <source>
        <dbReference type="ARBA" id="ARBA00022840"/>
    </source>
</evidence>
<comment type="similarity">
    <text evidence="7">Belongs to the shikimate kinase family.</text>
</comment>
<comment type="function">
    <text evidence="7">Catalyzes the specific phosphorylation of the 3-hydroxyl group of shikimic acid using ATP as a cosubstrate.</text>
</comment>
<comment type="subunit">
    <text evidence="7">Monomer.</text>
</comment>
<dbReference type="InterPro" id="IPR000623">
    <property type="entry name" value="Shikimate_kinase/TSH1"/>
</dbReference>
<dbReference type="Proteomes" id="UP000261284">
    <property type="component" value="Unassembled WGS sequence"/>
</dbReference>
<dbReference type="GO" id="GO:0005524">
    <property type="term" value="F:ATP binding"/>
    <property type="evidence" value="ECO:0007669"/>
    <property type="project" value="UniProtKB-UniRule"/>
</dbReference>
<dbReference type="AlphaFoldDB" id="A0A3E1NLL6"/>
<dbReference type="OrthoDB" id="9800332at2"/>
<dbReference type="PRINTS" id="PR01100">
    <property type="entry name" value="SHIKIMTKNASE"/>
</dbReference>
<evidence type="ECO:0000256" key="2">
    <source>
        <dbReference type="ARBA" id="ARBA00022679"/>
    </source>
</evidence>
<comment type="catalytic activity">
    <reaction evidence="7">
        <text>shikimate + ATP = 3-phosphoshikimate + ADP + H(+)</text>
        <dbReference type="Rhea" id="RHEA:13121"/>
        <dbReference type="ChEBI" id="CHEBI:15378"/>
        <dbReference type="ChEBI" id="CHEBI:30616"/>
        <dbReference type="ChEBI" id="CHEBI:36208"/>
        <dbReference type="ChEBI" id="CHEBI:145989"/>
        <dbReference type="ChEBI" id="CHEBI:456216"/>
        <dbReference type="EC" id="2.7.1.71"/>
    </reaction>
</comment>
<feature type="binding site" evidence="7">
    <location>
        <position position="117"/>
    </location>
    <ligand>
        <name>ATP</name>
        <dbReference type="ChEBI" id="CHEBI:30616"/>
    </ligand>
</feature>
<dbReference type="InterPro" id="IPR031322">
    <property type="entry name" value="Shikimate/glucono_kinase"/>
</dbReference>
<feature type="binding site" evidence="7">
    <location>
        <position position="139"/>
    </location>
    <ligand>
        <name>substrate</name>
    </ligand>
</feature>
<evidence type="ECO:0000256" key="7">
    <source>
        <dbReference type="HAMAP-Rule" id="MF_00109"/>
    </source>
</evidence>
<dbReference type="GO" id="GO:0008652">
    <property type="term" value="P:amino acid biosynthetic process"/>
    <property type="evidence" value="ECO:0007669"/>
    <property type="project" value="UniProtKB-KW"/>
</dbReference>
<keyword evidence="7" id="KW-0460">Magnesium</keyword>
<dbReference type="GO" id="GO:0009423">
    <property type="term" value="P:chorismate biosynthetic process"/>
    <property type="evidence" value="ECO:0007669"/>
    <property type="project" value="UniProtKB-UniRule"/>
</dbReference>